<keyword evidence="4" id="KW-1185">Reference proteome</keyword>
<evidence type="ECO:0000259" key="2">
    <source>
        <dbReference type="Pfam" id="PF01464"/>
    </source>
</evidence>
<name>A0ABX0K022_9PROT</name>
<reference evidence="3 4" key="1">
    <citation type="journal article" date="2020" name="Int. J. Syst. Evol. Microbiol.">
        <title>Novel acetic acid bacteria from cider fermentations: Acetobacter conturbans sp. nov. and Acetobacter fallax sp. nov.</title>
        <authorList>
            <person name="Sombolestani A.S."/>
            <person name="Cleenwerck I."/>
            <person name="Cnockaert M."/>
            <person name="Borremans W."/>
            <person name="Wieme A.D."/>
            <person name="De Vuyst L."/>
            <person name="Vandamme P."/>
        </authorList>
    </citation>
    <scope>NUCLEOTIDE SEQUENCE [LARGE SCALE GENOMIC DNA]</scope>
    <source>
        <strain evidence="3 4">LMG 1627</strain>
    </source>
</reference>
<dbReference type="InterPro" id="IPR008258">
    <property type="entry name" value="Transglycosylase_SLT_dom_1"/>
</dbReference>
<evidence type="ECO:0000313" key="4">
    <source>
        <dbReference type="Proteomes" id="UP000631653"/>
    </source>
</evidence>
<accession>A0ABX0K022</accession>
<comment type="similarity">
    <text evidence="1">Belongs to the virb1 family.</text>
</comment>
<proteinExistence type="inferred from homology"/>
<organism evidence="3 4">
    <name type="scientific">Acetobacter conturbans</name>
    <dbReference type="NCBI Taxonomy" id="1737472"/>
    <lineage>
        <taxon>Bacteria</taxon>
        <taxon>Pseudomonadati</taxon>
        <taxon>Pseudomonadota</taxon>
        <taxon>Alphaproteobacteria</taxon>
        <taxon>Acetobacterales</taxon>
        <taxon>Acetobacteraceae</taxon>
        <taxon>Acetobacter</taxon>
    </lineage>
</organism>
<evidence type="ECO:0000256" key="1">
    <source>
        <dbReference type="ARBA" id="ARBA00009387"/>
    </source>
</evidence>
<evidence type="ECO:0000313" key="3">
    <source>
        <dbReference type="EMBL" id="NHN88605.1"/>
    </source>
</evidence>
<protein>
    <submittedName>
        <fullName evidence="3">Transglycosylase SLT domain-containing protein</fullName>
    </submittedName>
</protein>
<dbReference type="SUPFAM" id="SSF53955">
    <property type="entry name" value="Lysozyme-like"/>
    <property type="match status" value="1"/>
</dbReference>
<dbReference type="Pfam" id="PF01464">
    <property type="entry name" value="SLT"/>
    <property type="match status" value="1"/>
</dbReference>
<dbReference type="InterPro" id="IPR023346">
    <property type="entry name" value="Lysozyme-like_dom_sf"/>
</dbReference>
<sequence>MTWSSAKAAPTPTLSCEQAATIVERSLDIPAGLLAAIARVESNNHPLAVNVNGVAVPFSRQELAVDAVQTMLKSGAFGPRPHVDVGCFQVNLGWHSTAFASVEDSFDPLSNGLAAGFFLRQLHGAKGNWRDAVARYHAASREGDRYATHVFHKLEGGSGSEPAGVVRAESVSPAAGNGRDWVKTASGYGITVFEPVAKP</sequence>
<dbReference type="Proteomes" id="UP000631653">
    <property type="component" value="Unassembled WGS sequence"/>
</dbReference>
<dbReference type="Gene3D" id="1.10.530.10">
    <property type="match status" value="1"/>
</dbReference>
<gene>
    <name evidence="3" type="ORF">GOB81_08180</name>
</gene>
<feature type="domain" description="Transglycosylase SLT" evidence="2">
    <location>
        <begin position="28"/>
        <end position="142"/>
    </location>
</feature>
<comment type="caution">
    <text evidence="3">The sequence shown here is derived from an EMBL/GenBank/DDBJ whole genome shotgun (WGS) entry which is preliminary data.</text>
</comment>
<dbReference type="EMBL" id="WOSY01000006">
    <property type="protein sequence ID" value="NHN88605.1"/>
    <property type="molecule type" value="Genomic_DNA"/>
</dbReference>
<dbReference type="RefSeq" id="WP_173569905.1">
    <property type="nucleotide sequence ID" value="NZ_WOSY01000006.1"/>
</dbReference>